<name>A0ABV8ACH8_9FLAO</name>
<protein>
    <submittedName>
        <fullName evidence="2">Head GIN domain-containing protein</fullName>
    </submittedName>
</protein>
<dbReference type="Pfam" id="PF10988">
    <property type="entry name" value="DUF2807"/>
    <property type="match status" value="1"/>
</dbReference>
<dbReference type="EMBL" id="JBHSAT010000004">
    <property type="protein sequence ID" value="MFC3875822.1"/>
    <property type="molecule type" value="Genomic_DNA"/>
</dbReference>
<sequence>MKKLCVIILILGFWSCDTENAPDCIQTAGSIIQQDFTVDSFDKILINREIELVISEGPNYEVTVETGENLLNDISVEVLDGRLVLTDNNTCNYVRDFGITKVYVTTPTLTEIRCSTQYDISSDGVLTFPTLRLISENFNEPDSFPIGDFKLNIQADNLRIGSNNLSFYYLEGQVENLVVNFFSGNGRFEGENLIAQNISIFHRGSNDMILNPQQSLTGSIRSTGNVISKNQPPTVEVEEVFTGRLIFE</sequence>
<dbReference type="RefSeq" id="WP_386096173.1">
    <property type="nucleotide sequence ID" value="NZ_JBHSAT010000004.1"/>
</dbReference>
<dbReference type="InterPro" id="IPR021255">
    <property type="entry name" value="DUF2807"/>
</dbReference>
<proteinExistence type="predicted"/>
<organism evidence="2 3">
    <name type="scientific">Winogradskyella maritima</name>
    <dbReference type="NCBI Taxonomy" id="1517766"/>
    <lineage>
        <taxon>Bacteria</taxon>
        <taxon>Pseudomonadati</taxon>
        <taxon>Bacteroidota</taxon>
        <taxon>Flavobacteriia</taxon>
        <taxon>Flavobacteriales</taxon>
        <taxon>Flavobacteriaceae</taxon>
        <taxon>Winogradskyella</taxon>
    </lineage>
</organism>
<gene>
    <name evidence="2" type="ORF">ACFOSX_01145</name>
</gene>
<evidence type="ECO:0000313" key="3">
    <source>
        <dbReference type="Proteomes" id="UP001595812"/>
    </source>
</evidence>
<comment type="caution">
    <text evidence="2">The sequence shown here is derived from an EMBL/GenBank/DDBJ whole genome shotgun (WGS) entry which is preliminary data.</text>
</comment>
<keyword evidence="3" id="KW-1185">Reference proteome</keyword>
<evidence type="ECO:0000313" key="2">
    <source>
        <dbReference type="EMBL" id="MFC3875822.1"/>
    </source>
</evidence>
<accession>A0ABV8ACH8</accession>
<dbReference type="Gene3D" id="2.160.20.120">
    <property type="match status" value="1"/>
</dbReference>
<reference evidence="3" key="1">
    <citation type="journal article" date="2019" name="Int. J. Syst. Evol. Microbiol.">
        <title>The Global Catalogue of Microorganisms (GCM) 10K type strain sequencing project: providing services to taxonomists for standard genome sequencing and annotation.</title>
        <authorList>
            <consortium name="The Broad Institute Genomics Platform"/>
            <consortium name="The Broad Institute Genome Sequencing Center for Infectious Disease"/>
            <person name="Wu L."/>
            <person name="Ma J."/>
        </authorList>
    </citation>
    <scope>NUCLEOTIDE SEQUENCE [LARGE SCALE GENOMIC DNA]</scope>
    <source>
        <strain evidence="3">CECT 8979</strain>
    </source>
</reference>
<evidence type="ECO:0000259" key="1">
    <source>
        <dbReference type="Pfam" id="PF10988"/>
    </source>
</evidence>
<feature type="domain" description="Putative auto-transporter adhesin head GIN" evidence="1">
    <location>
        <begin position="41"/>
        <end position="232"/>
    </location>
</feature>
<dbReference type="Proteomes" id="UP001595812">
    <property type="component" value="Unassembled WGS sequence"/>
</dbReference>